<organism evidence="36 37">
    <name type="scientific">Chelonia mydas</name>
    <name type="common">Green sea-turtle</name>
    <name type="synonym">Chelonia agassizi</name>
    <dbReference type="NCBI Taxonomy" id="8469"/>
    <lineage>
        <taxon>Eukaryota</taxon>
        <taxon>Metazoa</taxon>
        <taxon>Chordata</taxon>
        <taxon>Craniata</taxon>
        <taxon>Vertebrata</taxon>
        <taxon>Euteleostomi</taxon>
        <taxon>Archelosauria</taxon>
        <taxon>Testudinata</taxon>
        <taxon>Testudines</taxon>
        <taxon>Cryptodira</taxon>
        <taxon>Durocryptodira</taxon>
        <taxon>Americhelydia</taxon>
        <taxon>Chelonioidea</taxon>
        <taxon>Cheloniidae</taxon>
        <taxon>Chelonia</taxon>
    </lineage>
</organism>
<dbReference type="GO" id="GO:0005634">
    <property type="term" value="C:nucleus"/>
    <property type="evidence" value="ECO:0007669"/>
    <property type="project" value="UniProtKB-SubCell"/>
</dbReference>
<name>M7BQD0_CHEMY</name>
<evidence type="ECO:0000256" key="21">
    <source>
        <dbReference type="ARBA" id="ARBA00023067"/>
    </source>
</evidence>
<dbReference type="GO" id="GO:0006006">
    <property type="term" value="P:glucose metabolic process"/>
    <property type="evidence" value="ECO:0007669"/>
    <property type="project" value="InterPro"/>
</dbReference>
<evidence type="ECO:0000256" key="32">
    <source>
        <dbReference type="ARBA" id="ARBA00081485"/>
    </source>
</evidence>
<feature type="compositionally biased region" description="Polar residues" evidence="34">
    <location>
        <begin position="1357"/>
        <end position="1366"/>
    </location>
</feature>
<comment type="pathway">
    <text evidence="5">Carbohydrate degradation; glycolysis; pyruvate from D-glyceraldehyde 3-phosphate: step 1/5.</text>
</comment>
<evidence type="ECO:0000256" key="25">
    <source>
        <dbReference type="ARBA" id="ARBA00023306"/>
    </source>
</evidence>
<keyword evidence="17" id="KW-0498">Mitosis</keyword>
<dbReference type="GO" id="GO:0005829">
    <property type="term" value="C:cytosol"/>
    <property type="evidence" value="ECO:0007669"/>
    <property type="project" value="UniProtKB-SubCell"/>
</dbReference>
<dbReference type="GO" id="GO:0042393">
    <property type="term" value="F:histone binding"/>
    <property type="evidence" value="ECO:0007669"/>
    <property type="project" value="TreeGrafter"/>
</dbReference>
<evidence type="ECO:0000256" key="12">
    <source>
        <dbReference type="ARBA" id="ARBA00022490"/>
    </source>
</evidence>
<evidence type="ECO:0000313" key="37">
    <source>
        <dbReference type="Proteomes" id="UP000031443"/>
    </source>
</evidence>
<evidence type="ECO:0000256" key="33">
    <source>
        <dbReference type="RuleBase" id="RU000397"/>
    </source>
</evidence>
<keyword evidence="18" id="KW-0702">S-nitrosylation</keyword>
<evidence type="ECO:0000256" key="9">
    <source>
        <dbReference type="ARBA" id="ARBA00016064"/>
    </source>
</evidence>
<dbReference type="UniPathway" id="UPA00109">
    <property type="reaction ID" value="UER00184"/>
</dbReference>
<dbReference type="SUPFAM" id="SSF55347">
    <property type="entry name" value="Glyceraldehyde-3-phosphate dehydrogenase-like, C-terminal domain"/>
    <property type="match status" value="1"/>
</dbReference>
<evidence type="ECO:0000256" key="10">
    <source>
        <dbReference type="ARBA" id="ARBA00021022"/>
    </source>
</evidence>
<keyword evidence="12" id="KW-0963">Cytoplasm</keyword>
<dbReference type="Pfam" id="PF12922">
    <property type="entry name" value="Cnd1_N"/>
    <property type="match status" value="1"/>
</dbReference>
<protein>
    <recommendedName>
        <fullName evidence="9">Condensin complex subunit 1</fullName>
        <ecNumber evidence="8">1.2.1.12</ecNumber>
    </recommendedName>
    <alternativeName>
        <fullName evidence="32">Chromosome condensation-related SMC-associated protein 1</fullName>
    </alternativeName>
    <alternativeName>
        <fullName evidence="31">Chromosome-associated protein D2</fullName>
    </alternativeName>
    <alternativeName>
        <fullName evidence="10">Glyceraldehyde-3-phosphate dehydrogenase</fullName>
    </alternativeName>
    <alternativeName>
        <fullName evidence="30">Non-SMC condensin I complex subunit D2</fullName>
    </alternativeName>
    <alternativeName>
        <fullName evidence="26">Peptidyl-cysteine S-nitrosylase GAPDH</fullName>
    </alternativeName>
</protein>
<evidence type="ECO:0000256" key="34">
    <source>
        <dbReference type="SAM" id="MobiDB-lite"/>
    </source>
</evidence>
<dbReference type="Pfam" id="PF00044">
    <property type="entry name" value="Gp_dh_N"/>
    <property type="match status" value="1"/>
</dbReference>
<comment type="similarity">
    <text evidence="6 33">Belongs to the glyceraldehyde-3-phosphate dehydrogenase family.</text>
</comment>
<dbReference type="GO" id="GO:0006096">
    <property type="term" value="P:glycolytic process"/>
    <property type="evidence" value="ECO:0007669"/>
    <property type="project" value="UniProtKB-UniPathway"/>
</dbReference>
<dbReference type="GO" id="GO:0004365">
    <property type="term" value="F:glyceraldehyde-3-phosphate dehydrogenase (NAD+) (phosphorylating) activity"/>
    <property type="evidence" value="ECO:0007669"/>
    <property type="project" value="UniProtKB-EC"/>
</dbReference>
<keyword evidence="23" id="KW-0206">Cytoskeleton</keyword>
<keyword evidence="21" id="KW-0226">DNA condensation</keyword>
<dbReference type="eggNOG" id="KOG0414">
    <property type="taxonomic scope" value="Eukaryota"/>
</dbReference>
<evidence type="ECO:0000256" key="30">
    <source>
        <dbReference type="ARBA" id="ARBA00075131"/>
    </source>
</evidence>
<dbReference type="GO" id="GO:0007076">
    <property type="term" value="P:mitotic chromosome condensation"/>
    <property type="evidence" value="ECO:0007669"/>
    <property type="project" value="InterPro"/>
</dbReference>
<evidence type="ECO:0000256" key="2">
    <source>
        <dbReference type="ARBA" id="ARBA00004245"/>
    </source>
</evidence>
<evidence type="ECO:0000256" key="13">
    <source>
        <dbReference type="ARBA" id="ARBA00022553"/>
    </source>
</evidence>
<feature type="region of interest" description="Disordered" evidence="34">
    <location>
        <begin position="1338"/>
        <end position="1366"/>
    </location>
</feature>
<dbReference type="GO" id="GO:0010032">
    <property type="term" value="P:meiotic chromosome condensation"/>
    <property type="evidence" value="ECO:0007669"/>
    <property type="project" value="TreeGrafter"/>
</dbReference>
<evidence type="ECO:0000256" key="1">
    <source>
        <dbReference type="ARBA" id="ARBA00004123"/>
    </source>
</evidence>
<dbReference type="InterPro" id="IPR032682">
    <property type="entry name" value="Cnd1_C"/>
</dbReference>
<dbReference type="GO" id="GO:0050661">
    <property type="term" value="F:NADP binding"/>
    <property type="evidence" value="ECO:0007669"/>
    <property type="project" value="InterPro"/>
</dbReference>
<evidence type="ECO:0000256" key="27">
    <source>
        <dbReference type="ARBA" id="ARBA00045390"/>
    </source>
</evidence>
<keyword evidence="19" id="KW-0560">Oxidoreductase</keyword>
<comment type="catalytic activity">
    <reaction evidence="29">
        <text>S-nitroso-L-cysteinyl-[GAPDH] + L-cysteinyl-[protein] = L-cysteinyl-[GAPDH] + S-nitroso-L-cysteinyl-[protein]</text>
        <dbReference type="Rhea" id="RHEA:66684"/>
        <dbReference type="Rhea" id="RHEA-COMP:10131"/>
        <dbReference type="Rhea" id="RHEA-COMP:17089"/>
        <dbReference type="Rhea" id="RHEA-COMP:17090"/>
        <dbReference type="Rhea" id="RHEA-COMP:17091"/>
        <dbReference type="ChEBI" id="CHEBI:29950"/>
        <dbReference type="ChEBI" id="CHEBI:149494"/>
    </reaction>
    <physiologicalReaction direction="left-to-right" evidence="29">
        <dbReference type="Rhea" id="RHEA:66685"/>
    </physiologicalReaction>
</comment>
<evidence type="ECO:0000256" key="24">
    <source>
        <dbReference type="ARBA" id="ARBA00023242"/>
    </source>
</evidence>
<dbReference type="Proteomes" id="UP000031443">
    <property type="component" value="Unassembled WGS sequence"/>
</dbReference>
<evidence type="ECO:0000256" key="29">
    <source>
        <dbReference type="ARBA" id="ARBA00048005"/>
    </source>
</evidence>
<dbReference type="SUPFAM" id="SSF51735">
    <property type="entry name" value="NAD(P)-binding Rossmann-fold domains"/>
    <property type="match status" value="1"/>
</dbReference>
<evidence type="ECO:0000256" key="5">
    <source>
        <dbReference type="ARBA" id="ARBA00004869"/>
    </source>
</evidence>
<dbReference type="PANTHER" id="PTHR14222">
    <property type="entry name" value="CONDENSIN"/>
    <property type="match status" value="1"/>
</dbReference>
<comment type="function">
    <text evidence="27">Has both glyceraldehyde-3-phosphate dehydrogenase and nitrosylase activities, thereby playing a role in glycolysis and nuclear functions, respectively. Glyceraldehyde-3-phosphate dehydrogenase is a key enzyme in glycolysis that catalyzes the first step of the pathway by converting D-glyceraldehyde 3-phosphate (G3P) into 3-phospho-D-glyceroyl phosphate. Participates in nuclear events including transcription, RNA transport, DNA replication and apoptosis. Nuclear functions are probably due to the nitrosylase activity that mediates cysteine S-nitrosylation of nuclear target proteins such as SIRT1, HDAC2 and PRKDC.</text>
</comment>
<dbReference type="InterPro" id="IPR016024">
    <property type="entry name" value="ARM-type_fold"/>
</dbReference>
<dbReference type="InterPro" id="IPR036291">
    <property type="entry name" value="NAD(P)-bd_dom_sf"/>
</dbReference>
<keyword evidence="15" id="KW-0808">Transferase</keyword>
<evidence type="ECO:0000256" key="23">
    <source>
        <dbReference type="ARBA" id="ARBA00023212"/>
    </source>
</evidence>
<dbReference type="InterPro" id="IPR006424">
    <property type="entry name" value="Glyceraldehyde-3-P_DH_1"/>
</dbReference>
<dbReference type="EMBL" id="KB532911">
    <property type="protein sequence ID" value="EMP34293.1"/>
    <property type="molecule type" value="Genomic_DNA"/>
</dbReference>
<dbReference type="Pfam" id="PF12717">
    <property type="entry name" value="Cnd1"/>
    <property type="match status" value="1"/>
</dbReference>
<evidence type="ECO:0000256" key="3">
    <source>
        <dbReference type="ARBA" id="ARBA00004286"/>
    </source>
</evidence>
<dbReference type="InterPro" id="IPR011989">
    <property type="entry name" value="ARM-like"/>
</dbReference>
<comment type="subcellular location">
    <subcellularLocation>
        <location evidence="3">Chromosome</location>
    </subcellularLocation>
    <subcellularLocation>
        <location evidence="2">Cytoplasm</location>
        <location evidence="2">Cytoskeleton</location>
    </subcellularLocation>
    <subcellularLocation>
        <location evidence="4">Cytoplasm</location>
        <location evidence="4">Cytosol</location>
    </subcellularLocation>
    <subcellularLocation>
        <location evidence="1">Nucleus</location>
    </subcellularLocation>
</comment>
<dbReference type="InterPro" id="IPR024324">
    <property type="entry name" value="Condensin_cplx_su1_N"/>
</dbReference>
<dbReference type="GO" id="GO:0016740">
    <property type="term" value="F:transferase activity"/>
    <property type="evidence" value="ECO:0007669"/>
    <property type="project" value="UniProtKB-KW"/>
</dbReference>
<evidence type="ECO:0000256" key="28">
    <source>
        <dbReference type="ARBA" id="ARBA00047698"/>
    </source>
</evidence>
<dbReference type="NCBIfam" id="TIGR01534">
    <property type="entry name" value="GAPDH-I"/>
    <property type="match status" value="1"/>
</dbReference>
<dbReference type="FunFam" id="3.30.360.10:FF:000001">
    <property type="entry name" value="Glyceraldehyde-3-phosphate dehydrogenase"/>
    <property type="match status" value="1"/>
</dbReference>
<dbReference type="Gene3D" id="3.40.50.720">
    <property type="entry name" value="NAD(P)-binding Rossmann-like Domain"/>
    <property type="match status" value="1"/>
</dbReference>
<gene>
    <name evidence="36" type="ORF">UY3_08551</name>
</gene>
<dbReference type="Gene3D" id="1.25.10.10">
    <property type="entry name" value="Leucine-rich Repeat Variant"/>
    <property type="match status" value="2"/>
</dbReference>
<dbReference type="GO" id="GO:0051301">
    <property type="term" value="P:cell division"/>
    <property type="evidence" value="ECO:0007669"/>
    <property type="project" value="UniProtKB-KW"/>
</dbReference>
<keyword evidence="11" id="KW-0158">Chromosome</keyword>
<dbReference type="InterPro" id="IPR020829">
    <property type="entry name" value="GlycerAld_3-P_DH_cat"/>
</dbReference>
<accession>M7BQD0</accession>
<evidence type="ECO:0000256" key="8">
    <source>
        <dbReference type="ARBA" id="ARBA00013119"/>
    </source>
</evidence>
<dbReference type="EC" id="1.2.1.12" evidence="8"/>
<feature type="domain" description="Glyceraldehyde 3-phosphate dehydrogenase NAD(P) binding" evidence="35">
    <location>
        <begin position="1437"/>
        <end position="1578"/>
    </location>
</feature>
<evidence type="ECO:0000256" key="7">
    <source>
        <dbReference type="ARBA" id="ARBA00009606"/>
    </source>
</evidence>
<dbReference type="InterPro" id="IPR020831">
    <property type="entry name" value="GlycerAld/Erythrose_P_DH"/>
</dbReference>
<dbReference type="SUPFAM" id="SSF48371">
    <property type="entry name" value="ARM repeat"/>
    <property type="match status" value="1"/>
</dbReference>
<dbReference type="PANTHER" id="PTHR14222:SF2">
    <property type="entry name" value="CONDENSIN COMPLEX SUBUNIT 1"/>
    <property type="match status" value="1"/>
</dbReference>
<dbReference type="Pfam" id="PF02800">
    <property type="entry name" value="Gp_dh_C"/>
    <property type="match status" value="1"/>
</dbReference>
<evidence type="ECO:0000256" key="19">
    <source>
        <dbReference type="ARBA" id="ARBA00023002"/>
    </source>
</evidence>
<keyword evidence="22" id="KW-0324">Glycolysis</keyword>
<keyword evidence="25" id="KW-0131">Cell cycle</keyword>
<dbReference type="PRINTS" id="PR00078">
    <property type="entry name" value="G3PDHDRGNASE"/>
</dbReference>
<keyword evidence="14" id="KW-0132">Cell division</keyword>
<dbReference type="PROSITE" id="PS00071">
    <property type="entry name" value="GAPDH"/>
    <property type="match status" value="1"/>
</dbReference>
<dbReference type="Gene3D" id="3.30.360.10">
    <property type="entry name" value="Dihydrodipicolinate Reductase, domain 2"/>
    <property type="match status" value="1"/>
</dbReference>
<dbReference type="InterPro" id="IPR020830">
    <property type="entry name" value="GlycerAld_3-P_DH_AS"/>
</dbReference>
<evidence type="ECO:0000256" key="26">
    <source>
        <dbReference type="ARBA" id="ARBA00031890"/>
    </source>
</evidence>
<keyword evidence="20" id="KW-0520">NAD</keyword>
<evidence type="ECO:0000256" key="22">
    <source>
        <dbReference type="ARBA" id="ARBA00023152"/>
    </source>
</evidence>
<evidence type="ECO:0000259" key="35">
    <source>
        <dbReference type="SMART" id="SM00846"/>
    </source>
</evidence>
<dbReference type="SMART" id="SM00846">
    <property type="entry name" value="Gp_dh_N"/>
    <property type="match status" value="1"/>
</dbReference>
<evidence type="ECO:0000256" key="17">
    <source>
        <dbReference type="ARBA" id="ARBA00022776"/>
    </source>
</evidence>
<dbReference type="CDD" id="cd05214">
    <property type="entry name" value="GAPDH_I_N"/>
    <property type="match status" value="1"/>
</dbReference>
<dbReference type="InterPro" id="IPR020828">
    <property type="entry name" value="GlycerAld_3-P_DH_NAD(P)-bd"/>
</dbReference>
<evidence type="ECO:0000313" key="36">
    <source>
        <dbReference type="EMBL" id="EMP34293.1"/>
    </source>
</evidence>
<dbReference type="InterPro" id="IPR026971">
    <property type="entry name" value="CND1/NCAPD3"/>
</dbReference>
<evidence type="ECO:0000256" key="31">
    <source>
        <dbReference type="ARBA" id="ARBA00080470"/>
    </source>
</evidence>
<evidence type="ECO:0000256" key="4">
    <source>
        <dbReference type="ARBA" id="ARBA00004514"/>
    </source>
</evidence>
<dbReference type="FunFam" id="1.25.10.10:FF:000695">
    <property type="entry name" value="Condensin complex subunit 1"/>
    <property type="match status" value="1"/>
</dbReference>
<keyword evidence="13" id="KW-0597">Phosphoprotein</keyword>
<dbReference type="GO" id="GO:0000779">
    <property type="term" value="C:condensed chromosome, centromeric region"/>
    <property type="evidence" value="ECO:0007669"/>
    <property type="project" value="TreeGrafter"/>
</dbReference>
<proteinExistence type="inferred from homology"/>
<keyword evidence="24" id="KW-0539">Nucleus</keyword>
<dbReference type="CDD" id="cd18126">
    <property type="entry name" value="GAPDH_I_C"/>
    <property type="match status" value="1"/>
</dbReference>
<comment type="catalytic activity">
    <reaction evidence="28">
        <text>D-glyceraldehyde 3-phosphate + phosphate + NAD(+) = (2R)-3-phospho-glyceroyl phosphate + NADH + H(+)</text>
        <dbReference type="Rhea" id="RHEA:10300"/>
        <dbReference type="ChEBI" id="CHEBI:15378"/>
        <dbReference type="ChEBI" id="CHEBI:43474"/>
        <dbReference type="ChEBI" id="CHEBI:57540"/>
        <dbReference type="ChEBI" id="CHEBI:57604"/>
        <dbReference type="ChEBI" id="CHEBI:57945"/>
        <dbReference type="ChEBI" id="CHEBI:59776"/>
        <dbReference type="EC" id="1.2.1.12"/>
    </reaction>
</comment>
<sequence>MPSPPPLPWEFHLPLSPGDLLRSGGPAQYVVQEVLSLAQVAVQLAEFREAFRVQGPLAILQHFDTLYSLLHHFRSVNAAVKEDALELMGKVVSRHSSDLSSILDNLDLSPSDRTIHLNALKMNCYVLTHLVEAFEIDSCKSGLAGLDPSGKSKKNRTTGSGFCWEEERQPLIQLLTQLLQLNLRRLWCGLVVEEEFISLVTGSCYRILEKPSISHQKHRAMREAVMHLLAVALTHYDHMLSATLKITQMLQHFEHVAPVFAGAVSLWATEYGMKSMVGELLREIGQKCPQDLTRDASGVKGYAAFLTELAEQIPAIVLSNMSVLLHHLDGESYVMRNAILTAMAEMLLQVLNGDQLEEAARSTRDQFLDTLQAHLCDVNGFVRSRVLQLFTRIVQQKALPLARFQAVVSLAVGRLQDRSVTVAKNAIQLLAAFLSNNPFSCKLSCTDLAEPLKKEMQKLQEMRDKRTATAAALITPEEEWEAMQPELRATIHQLLHPLQGDEEEETLEVEETALNTAERIIQLLRKLNYKDAIHLTQMAVCHFQGTEPFTSSSGLEGDKETMILGILRTLYTDSHLENHIQHPLHSSGDEDPVIEQQPPPELVKQEMLVQYLQDAHSFSMKITEALSMVSRMMYESSVSVVQEAIEFFVTVSQFGVPQALRGVQRMLPLIWSKEPGIRETVLSAYRRLYLSPSGDSERARAESLVRSLSFLMVDASLGTIQCLGEIISEFVQKDEIKPLVVHLLWEQFTEKSQCLSLERHAAVMLLGMMARGKPEIVGSNLDVLVKTGLDEKVIEDYRLAQEVCSAISKLASSNKPAEGKNHAPFRLPQTHLLFGRLSEAVTTGFAQPSTLWIPFMESAVNLIYQLAEGPEEICAQILQCCSQQALERLQEPQGVGAEPGTSPSSVPGGANTPFVLTHLLSLVGNVALQQVVHLERAVSAELRRRRVLGEEQEAKKHVANSTKEQSAKSIENETTMEEDLGLVGASADDTEAEVIRNICDTELLDEKQLLSAFIPLVLKICNNPGLYNDPALSAAAALALGKLCMVSTEFCDSHLRLLFTMLEKSTLPVVRSNLMIAAGDLAIRFPNLVEPWTPHLYARLRDPCQGVRQTAGLVMTHLILKDMVKVKGQVSEMAALLIDPEEEIVRLARNFFSELSNKGNAIYNLLPDIISRLSDPDCGVEEESFHTIMRQLFSYITKDKQTESLVEKLCQRFRTARTERQYRDLSHCLTLLPLSERGLHKMQDNFDCFADKLHDLAVYNCFLAALGRLRRSVTKPEIKALIEEMEQKLHACHNHGMDSTEVPKELLCQEGGKTPLLKPGKKRQVAGSCRRPMSIANGDADSSFITPQPHVPRRCQGATQRHSSQKPAIIFSSDEENSPEDGSLVVSVANVKDKQGLTSSTPKNKDAKRLDIFGKKIYSTASLQFWVANHQALLGRFGRIGRLVTRAAFISGKIQIVAINDPFIDLNYMAYMFKYDSTHGRFHGTVKAENGKLVINGNQITIFQERDPANIKWGDAGAEYVVESTGVFTTMEKAGAHLKGGAKRVVISAPSADAPMFVMGVNHEKYDKSLKIVSNASCTTNCLAPLAKVINDNYGIVEGLMTTVHAITATQKTVDGPSGKLWRDGRGAAQNIIPASTGAAKAVGKVIPELNGKLTGMAFRVPTPNVSVVDLTCRLEKPAKYDDIKKVVKSASEGPMKGILGYTEDQVVSSDFNGETNSSIFDAAAGIALSDHFVKLVSWYDNEFGYSNRVVDLLVHMASKE</sequence>
<dbReference type="FunFam" id="3.40.50.720:FF:001161">
    <property type="entry name" value="Glyceraldehyde-3-phosphate dehydrogenase"/>
    <property type="match status" value="1"/>
</dbReference>
<evidence type="ECO:0000256" key="18">
    <source>
        <dbReference type="ARBA" id="ARBA00022799"/>
    </source>
</evidence>
<evidence type="ECO:0000256" key="6">
    <source>
        <dbReference type="ARBA" id="ARBA00007406"/>
    </source>
</evidence>
<comment type="similarity">
    <text evidence="7">Belongs to the CND1 (condensin subunit 1) family.</text>
</comment>
<evidence type="ECO:0000256" key="15">
    <source>
        <dbReference type="ARBA" id="ARBA00022679"/>
    </source>
</evidence>
<evidence type="ECO:0000256" key="14">
    <source>
        <dbReference type="ARBA" id="ARBA00022618"/>
    </source>
</evidence>
<evidence type="ECO:0000256" key="16">
    <source>
        <dbReference type="ARBA" id="ARBA00022703"/>
    </source>
</evidence>
<evidence type="ECO:0000256" key="20">
    <source>
        <dbReference type="ARBA" id="ARBA00023027"/>
    </source>
</evidence>
<dbReference type="GO" id="GO:0006915">
    <property type="term" value="P:apoptotic process"/>
    <property type="evidence" value="ECO:0007669"/>
    <property type="project" value="UniProtKB-KW"/>
</dbReference>
<reference evidence="37" key="1">
    <citation type="journal article" date="2013" name="Nat. Genet.">
        <title>The draft genomes of soft-shell turtle and green sea turtle yield insights into the development and evolution of the turtle-specific body plan.</title>
        <authorList>
            <person name="Wang Z."/>
            <person name="Pascual-Anaya J."/>
            <person name="Zadissa A."/>
            <person name="Li W."/>
            <person name="Niimura Y."/>
            <person name="Huang Z."/>
            <person name="Li C."/>
            <person name="White S."/>
            <person name="Xiong Z."/>
            <person name="Fang D."/>
            <person name="Wang B."/>
            <person name="Ming Y."/>
            <person name="Chen Y."/>
            <person name="Zheng Y."/>
            <person name="Kuraku S."/>
            <person name="Pignatelli M."/>
            <person name="Herrero J."/>
            <person name="Beal K."/>
            <person name="Nozawa M."/>
            <person name="Li Q."/>
            <person name="Wang J."/>
            <person name="Zhang H."/>
            <person name="Yu L."/>
            <person name="Shigenobu S."/>
            <person name="Wang J."/>
            <person name="Liu J."/>
            <person name="Flicek P."/>
            <person name="Searle S."/>
            <person name="Wang J."/>
            <person name="Kuratani S."/>
            <person name="Yin Y."/>
            <person name="Aken B."/>
            <person name="Zhang G."/>
            <person name="Irie N."/>
        </authorList>
    </citation>
    <scope>NUCLEOTIDE SEQUENCE [LARGE SCALE GENOMIC DNA]</scope>
</reference>
<dbReference type="Gene3D" id="1.10.287.3160">
    <property type="match status" value="1"/>
</dbReference>
<dbReference type="GO" id="GO:0005856">
    <property type="term" value="C:cytoskeleton"/>
    <property type="evidence" value="ECO:0007669"/>
    <property type="project" value="UniProtKB-SubCell"/>
</dbReference>
<dbReference type="STRING" id="8469.M7BQD0"/>
<keyword evidence="16" id="KW-0053">Apoptosis</keyword>
<dbReference type="GO" id="GO:0000796">
    <property type="term" value="C:condensin complex"/>
    <property type="evidence" value="ECO:0007669"/>
    <property type="project" value="TreeGrafter"/>
</dbReference>
<keyword evidence="37" id="KW-1185">Reference proteome</keyword>
<evidence type="ECO:0000256" key="11">
    <source>
        <dbReference type="ARBA" id="ARBA00022454"/>
    </source>
</evidence>
<dbReference type="GO" id="GO:0051287">
    <property type="term" value="F:NAD binding"/>
    <property type="evidence" value="ECO:0007669"/>
    <property type="project" value="InterPro"/>
</dbReference>